<dbReference type="STRING" id="1121942.SAMN02745148_00127"/>
<name>A0A1M4SIL0_9GAMM</name>
<organism evidence="6 7">
    <name type="scientific">Modicisalibacter ilicicola DSM 19980</name>
    <dbReference type="NCBI Taxonomy" id="1121942"/>
    <lineage>
        <taxon>Bacteria</taxon>
        <taxon>Pseudomonadati</taxon>
        <taxon>Pseudomonadota</taxon>
        <taxon>Gammaproteobacteria</taxon>
        <taxon>Oceanospirillales</taxon>
        <taxon>Halomonadaceae</taxon>
        <taxon>Modicisalibacter</taxon>
    </lineage>
</organism>
<evidence type="ECO:0000256" key="4">
    <source>
        <dbReference type="PROSITE-ProRule" id="PRU00335"/>
    </source>
</evidence>
<reference evidence="6 7" key="1">
    <citation type="submission" date="2016-11" db="EMBL/GenBank/DDBJ databases">
        <authorList>
            <person name="Jaros S."/>
            <person name="Januszkiewicz K."/>
            <person name="Wedrychowicz H."/>
        </authorList>
    </citation>
    <scope>NUCLEOTIDE SEQUENCE [LARGE SCALE GENOMIC DNA]</scope>
    <source>
        <strain evidence="6 7">DSM 19980</strain>
    </source>
</reference>
<keyword evidence="1" id="KW-0805">Transcription regulation</keyword>
<dbReference type="OrthoDB" id="5293556at2"/>
<dbReference type="Gene3D" id="1.10.10.60">
    <property type="entry name" value="Homeodomain-like"/>
    <property type="match status" value="1"/>
</dbReference>
<feature type="domain" description="HTH tetR-type" evidence="5">
    <location>
        <begin position="10"/>
        <end position="70"/>
    </location>
</feature>
<keyword evidence="2 4" id="KW-0238">DNA-binding</keyword>
<evidence type="ECO:0000256" key="3">
    <source>
        <dbReference type="ARBA" id="ARBA00023163"/>
    </source>
</evidence>
<dbReference type="PANTHER" id="PTHR30055:SF234">
    <property type="entry name" value="HTH-TYPE TRANSCRIPTIONAL REGULATOR BETI"/>
    <property type="match status" value="1"/>
</dbReference>
<dbReference type="Proteomes" id="UP000184346">
    <property type="component" value="Unassembled WGS sequence"/>
</dbReference>
<keyword evidence="3" id="KW-0804">Transcription</keyword>
<dbReference type="PANTHER" id="PTHR30055">
    <property type="entry name" value="HTH-TYPE TRANSCRIPTIONAL REGULATOR RUTR"/>
    <property type="match status" value="1"/>
</dbReference>
<dbReference type="Gene3D" id="1.10.357.10">
    <property type="entry name" value="Tetracycline Repressor, domain 2"/>
    <property type="match status" value="1"/>
</dbReference>
<dbReference type="GO" id="GO:0003700">
    <property type="term" value="F:DNA-binding transcription factor activity"/>
    <property type="evidence" value="ECO:0007669"/>
    <property type="project" value="TreeGrafter"/>
</dbReference>
<dbReference type="Pfam" id="PF16925">
    <property type="entry name" value="TetR_C_13"/>
    <property type="match status" value="1"/>
</dbReference>
<dbReference type="InterPro" id="IPR001647">
    <property type="entry name" value="HTH_TetR"/>
</dbReference>
<dbReference type="RefSeq" id="WP_072818645.1">
    <property type="nucleotide sequence ID" value="NZ_FQUJ01000002.1"/>
</dbReference>
<dbReference type="GO" id="GO:0000976">
    <property type="term" value="F:transcription cis-regulatory region binding"/>
    <property type="evidence" value="ECO:0007669"/>
    <property type="project" value="TreeGrafter"/>
</dbReference>
<evidence type="ECO:0000256" key="1">
    <source>
        <dbReference type="ARBA" id="ARBA00023015"/>
    </source>
</evidence>
<dbReference type="InterPro" id="IPR009057">
    <property type="entry name" value="Homeodomain-like_sf"/>
</dbReference>
<protein>
    <submittedName>
        <fullName evidence="6">Transcriptional regulator, TetR family</fullName>
    </submittedName>
</protein>
<dbReference type="SUPFAM" id="SSF48498">
    <property type="entry name" value="Tetracyclin repressor-like, C-terminal domain"/>
    <property type="match status" value="1"/>
</dbReference>
<proteinExistence type="predicted"/>
<feature type="DNA-binding region" description="H-T-H motif" evidence="4">
    <location>
        <begin position="33"/>
        <end position="52"/>
    </location>
</feature>
<dbReference type="InterPro" id="IPR050109">
    <property type="entry name" value="HTH-type_TetR-like_transc_reg"/>
</dbReference>
<dbReference type="EMBL" id="FQUJ01000002">
    <property type="protein sequence ID" value="SHE31988.1"/>
    <property type="molecule type" value="Genomic_DNA"/>
</dbReference>
<dbReference type="AlphaFoldDB" id="A0A1M4SIL0"/>
<dbReference type="PROSITE" id="PS50977">
    <property type="entry name" value="HTH_TETR_2"/>
    <property type="match status" value="1"/>
</dbReference>
<evidence type="ECO:0000256" key="2">
    <source>
        <dbReference type="ARBA" id="ARBA00023125"/>
    </source>
</evidence>
<evidence type="ECO:0000313" key="7">
    <source>
        <dbReference type="Proteomes" id="UP000184346"/>
    </source>
</evidence>
<accession>A0A1M4SIL0</accession>
<evidence type="ECO:0000313" key="6">
    <source>
        <dbReference type="EMBL" id="SHE31988.1"/>
    </source>
</evidence>
<gene>
    <name evidence="6" type="ORF">SAMN02745148_00127</name>
</gene>
<dbReference type="InterPro" id="IPR011075">
    <property type="entry name" value="TetR_C"/>
</dbReference>
<sequence>MARTRHLPAEERKELTVRAVVELCGEQDPARITTASIAERMKVTQGALFRHFTGKDEIWQAVMAWIAEQVMQRLEKAVARAETPLATLEAMFMAHIRFIIEHPGVPRLMLGQLQHAEPTSAQQLVRSMLARYRERLAAILEKGRASGELRADLDIEAAATQFVGTVQGLVVQSLIDGDVARVAEQAPGAFLLYQRGIQAGEGS</sequence>
<dbReference type="InterPro" id="IPR036271">
    <property type="entry name" value="Tet_transcr_reg_TetR-rel_C_sf"/>
</dbReference>
<keyword evidence="7" id="KW-1185">Reference proteome</keyword>
<evidence type="ECO:0000259" key="5">
    <source>
        <dbReference type="PROSITE" id="PS50977"/>
    </source>
</evidence>
<dbReference type="Pfam" id="PF00440">
    <property type="entry name" value="TetR_N"/>
    <property type="match status" value="1"/>
</dbReference>
<dbReference type="SUPFAM" id="SSF46689">
    <property type="entry name" value="Homeodomain-like"/>
    <property type="match status" value="1"/>
</dbReference>